<dbReference type="CDD" id="cd01066">
    <property type="entry name" value="APP_MetAP"/>
    <property type="match status" value="1"/>
</dbReference>
<reference evidence="2" key="1">
    <citation type="submission" date="2018-05" db="EMBL/GenBank/DDBJ databases">
        <authorList>
            <person name="Lanie J.A."/>
            <person name="Ng W.-L."/>
            <person name="Kazmierczak K.M."/>
            <person name="Andrzejewski T.M."/>
            <person name="Davidsen T.M."/>
            <person name="Wayne K.J."/>
            <person name="Tettelin H."/>
            <person name="Glass J.I."/>
            <person name="Rusch D."/>
            <person name="Podicherti R."/>
            <person name="Tsui H.-C.T."/>
            <person name="Winkler M.E."/>
        </authorList>
    </citation>
    <scope>NUCLEOTIDE SEQUENCE</scope>
</reference>
<dbReference type="Gene3D" id="3.90.230.10">
    <property type="entry name" value="Creatinase/methionine aminopeptidase superfamily"/>
    <property type="match status" value="1"/>
</dbReference>
<accession>A0A381TC97</accession>
<dbReference type="SUPFAM" id="SSF55920">
    <property type="entry name" value="Creatinase/aminopeptidase"/>
    <property type="match status" value="1"/>
</dbReference>
<dbReference type="InterPro" id="IPR029149">
    <property type="entry name" value="Creatin/AminoP/Spt16_N"/>
</dbReference>
<dbReference type="Pfam" id="PF00557">
    <property type="entry name" value="Peptidase_M24"/>
    <property type="match status" value="1"/>
</dbReference>
<dbReference type="SUPFAM" id="SSF53092">
    <property type="entry name" value="Creatinase/prolidase N-terminal domain"/>
    <property type="match status" value="1"/>
</dbReference>
<dbReference type="InterPro" id="IPR000994">
    <property type="entry name" value="Pept_M24"/>
</dbReference>
<feature type="domain" description="Peptidase M24" evidence="1">
    <location>
        <begin position="144"/>
        <end position="353"/>
    </location>
</feature>
<proteinExistence type="predicted"/>
<dbReference type="PANTHER" id="PTHR46112:SF8">
    <property type="entry name" value="CYTOPLASMIC PEPTIDASE PEPQ-RELATED"/>
    <property type="match status" value="1"/>
</dbReference>
<dbReference type="InterPro" id="IPR036005">
    <property type="entry name" value="Creatinase/aminopeptidase-like"/>
</dbReference>
<name>A0A381TC97_9ZZZZ</name>
<sequence length="366" mass="39394">MVDRGLDVCVLTNPVSLRYAADYRGFPLFQSHIPSTYLMVPVEGPLVLCGGFSEPLDIVADARPANSITAFDAGMDLSAVAAGFAADVADFLTEVGLPPDSVVGLERTSPSGHAALADAGLRVVDADPVLELARSRKSLLELDALRYSIDVAEHGMAAMEAALVPGISENQLWSILHQVNIAHDGDWIDGRMLCSGPRSNPWYQEASDRTIEVGDLVPFDTDMIGPFGYCADISRTFLCGGVPPTAEQSDVYELARAEIEHNAALLHVGASFRELSQAVLRQPDDVVAQRYVCAFHGVGLSDEYPKIPYPDDWGRCGYDGEIEDGLVLSVESYVGRLGGTQGVKLEQMVQVTADGVEALSSYPFWD</sequence>
<organism evidence="2">
    <name type="scientific">marine metagenome</name>
    <dbReference type="NCBI Taxonomy" id="408172"/>
    <lineage>
        <taxon>unclassified sequences</taxon>
        <taxon>metagenomes</taxon>
        <taxon>ecological metagenomes</taxon>
    </lineage>
</organism>
<dbReference type="Gene3D" id="3.40.350.10">
    <property type="entry name" value="Creatinase/prolidase N-terminal domain"/>
    <property type="match status" value="1"/>
</dbReference>
<dbReference type="PANTHER" id="PTHR46112">
    <property type="entry name" value="AMINOPEPTIDASE"/>
    <property type="match status" value="1"/>
</dbReference>
<dbReference type="EMBL" id="UINC01004358">
    <property type="protein sequence ID" value="SVA13740.1"/>
    <property type="molecule type" value="Genomic_DNA"/>
</dbReference>
<gene>
    <name evidence="2" type="ORF">METZ01_LOCUS66594</name>
</gene>
<evidence type="ECO:0000259" key="1">
    <source>
        <dbReference type="Pfam" id="PF00557"/>
    </source>
</evidence>
<evidence type="ECO:0000313" key="2">
    <source>
        <dbReference type="EMBL" id="SVA13740.1"/>
    </source>
</evidence>
<dbReference type="AlphaFoldDB" id="A0A381TC97"/>
<protein>
    <recommendedName>
        <fullName evidence="1">Peptidase M24 domain-containing protein</fullName>
    </recommendedName>
</protein>
<dbReference type="InterPro" id="IPR050659">
    <property type="entry name" value="Peptidase_M24B"/>
</dbReference>